<dbReference type="Proteomes" id="UP000301870">
    <property type="component" value="Chromosome 8"/>
</dbReference>
<dbReference type="AlphaFoldDB" id="A0A9J7DTR1"/>
<dbReference type="OrthoDB" id="7332508at2759"/>
<dbReference type="GeneID" id="111348927"/>
<evidence type="ECO:0000256" key="1">
    <source>
        <dbReference type="SAM" id="SignalP"/>
    </source>
</evidence>
<keyword evidence="1" id="KW-0732">Signal</keyword>
<keyword evidence="2" id="KW-1185">Reference proteome</keyword>
<dbReference type="KEGG" id="sliu:111348927"/>
<evidence type="ECO:0000313" key="3">
    <source>
        <dbReference type="RefSeq" id="XP_022815634.1"/>
    </source>
</evidence>
<name>A0A9J7DTR1_SPOLT</name>
<dbReference type="RefSeq" id="XP_022815634.1">
    <property type="nucleotide sequence ID" value="XM_022959866.1"/>
</dbReference>
<organism evidence="2 3">
    <name type="scientific">Spodoptera litura</name>
    <name type="common">Asian cotton leafworm</name>
    <dbReference type="NCBI Taxonomy" id="69820"/>
    <lineage>
        <taxon>Eukaryota</taxon>
        <taxon>Metazoa</taxon>
        <taxon>Ecdysozoa</taxon>
        <taxon>Arthropoda</taxon>
        <taxon>Hexapoda</taxon>
        <taxon>Insecta</taxon>
        <taxon>Pterygota</taxon>
        <taxon>Neoptera</taxon>
        <taxon>Endopterygota</taxon>
        <taxon>Lepidoptera</taxon>
        <taxon>Glossata</taxon>
        <taxon>Ditrysia</taxon>
        <taxon>Noctuoidea</taxon>
        <taxon>Noctuidae</taxon>
        <taxon>Amphipyrinae</taxon>
        <taxon>Spodoptera</taxon>
    </lineage>
</organism>
<protein>
    <submittedName>
        <fullName evidence="3">Uncharacterized protein LOC111348927 isoform X1</fullName>
    </submittedName>
</protein>
<proteinExistence type="predicted"/>
<sequence>MNTYPIIFVFVLFFVSSKMRTTKPYRPYLEKYPLYNCDKEKHCTKGGDKVCAINYDTNIIVEFPDRCTYYGANCARHGDYWSLEDQGNCNPAIIFVTKIRLPMNNDYYLTKSPSSDNTSTTTKLKARAKHNAFNTTLHLRKR</sequence>
<evidence type="ECO:0000313" key="2">
    <source>
        <dbReference type="Proteomes" id="UP000301870"/>
    </source>
</evidence>
<gene>
    <name evidence="3" type="primary">LOC111348927</name>
</gene>
<accession>A0A9J7DTR1</accession>
<reference evidence="3" key="1">
    <citation type="submission" date="2025-08" db="UniProtKB">
        <authorList>
            <consortium name="RefSeq"/>
        </authorList>
    </citation>
    <scope>IDENTIFICATION</scope>
    <source>
        <strain evidence="3">Ishihara</strain>
        <tissue evidence="3">Whole body</tissue>
    </source>
</reference>
<feature type="signal peptide" evidence="1">
    <location>
        <begin position="1"/>
        <end position="21"/>
    </location>
</feature>
<feature type="chain" id="PRO_5039900555" evidence="1">
    <location>
        <begin position="22"/>
        <end position="142"/>
    </location>
</feature>